<evidence type="ECO:0000313" key="1">
    <source>
        <dbReference type="EMBL" id="NPE24752.1"/>
    </source>
</evidence>
<name>A0ABX2B145_9BACT</name>
<reference evidence="1 2" key="1">
    <citation type="submission" date="2020-05" db="EMBL/GenBank/DDBJ databases">
        <title>Distinct polysaccharide utilization as determinants for interspecies competition between intestinal Prevotella spp.</title>
        <authorList>
            <person name="Galvez E.J.C."/>
            <person name="Iljazovic A."/>
            <person name="Strowig T."/>
        </authorList>
    </citation>
    <scope>NUCLEOTIDE SEQUENCE [LARGE SCALE GENOMIC DNA]</scope>
    <source>
        <strain evidence="1 2">PCHR</strain>
    </source>
</reference>
<organism evidence="1 2">
    <name type="scientific">Xylanibacter caecicola</name>
    <dbReference type="NCBI Taxonomy" id="2736294"/>
    <lineage>
        <taxon>Bacteria</taxon>
        <taxon>Pseudomonadati</taxon>
        <taxon>Bacteroidota</taxon>
        <taxon>Bacteroidia</taxon>
        <taxon>Bacteroidales</taxon>
        <taxon>Prevotellaceae</taxon>
        <taxon>Xylanibacter</taxon>
    </lineage>
</organism>
<dbReference type="RefSeq" id="WP_172344245.1">
    <property type="nucleotide sequence ID" value="NZ_CASYYZ010000053.1"/>
</dbReference>
<protein>
    <submittedName>
        <fullName evidence="1">Glycosyltransferase family 1 protein</fullName>
    </submittedName>
</protein>
<dbReference type="EMBL" id="JABKKJ010000004">
    <property type="protein sequence ID" value="NPE24752.1"/>
    <property type="molecule type" value="Genomic_DNA"/>
</dbReference>
<dbReference type="Gene3D" id="3.40.50.2000">
    <property type="entry name" value="Glycogen Phosphorylase B"/>
    <property type="match status" value="1"/>
</dbReference>
<dbReference type="SUPFAM" id="SSF53756">
    <property type="entry name" value="UDP-Glycosyltransferase/glycogen phosphorylase"/>
    <property type="match status" value="1"/>
</dbReference>
<accession>A0ABX2B145</accession>
<comment type="caution">
    <text evidence="1">The sequence shown here is derived from an EMBL/GenBank/DDBJ whole genome shotgun (WGS) entry which is preliminary data.</text>
</comment>
<dbReference type="Proteomes" id="UP000820977">
    <property type="component" value="Unassembled WGS sequence"/>
</dbReference>
<evidence type="ECO:0000313" key="2">
    <source>
        <dbReference type="Proteomes" id="UP000820977"/>
    </source>
</evidence>
<keyword evidence="2" id="KW-1185">Reference proteome</keyword>
<gene>
    <name evidence="1" type="ORF">HPS54_04335</name>
</gene>
<sequence length="367" mass="42938">MNILLLGEYSNVHATLAEGLRTQGHHVTVVSNGDFWKNYPRDISLVRNYSIFGGVRYMAKLYSILPRLRGYDVVQLINPMFLEIKAERIFGIYKYLRKHNRRVFLGGYGMDWYWVNTCVNDKPLRYSDFNFGNELRNDVNAMKERADWMGTAKEKLNRYIAKDCDGIITGLYEYWVCYNQAFPKKTTFIPFPIKQEFPSITDSFTYPVRIFIGINKARNEYKGTDIMLRAAMDIKDKYPDKVEIIRTESVPFNEYKKLMNSSDIILDQLYSYTPAMNALLAMSKGIIVVGGGEKENYDIINEKELRPIVNATPDQDSVFKCLEQLVTHPETIPLLKKQSVEYIRKHHDYIKVARQYEEFYKTKKELC</sequence>
<proteinExistence type="predicted"/>